<protein>
    <submittedName>
        <fullName evidence="1">Uncharacterized protein</fullName>
    </submittedName>
</protein>
<organism evidence="1 2">
    <name type="scientific">Paenimyroides ummariense</name>
    <dbReference type="NCBI Taxonomy" id="913024"/>
    <lineage>
        <taxon>Bacteria</taxon>
        <taxon>Pseudomonadati</taxon>
        <taxon>Bacteroidota</taxon>
        <taxon>Flavobacteriia</taxon>
        <taxon>Flavobacteriales</taxon>
        <taxon>Flavobacteriaceae</taxon>
        <taxon>Paenimyroides</taxon>
    </lineage>
</organism>
<reference evidence="2" key="1">
    <citation type="submission" date="2016-10" db="EMBL/GenBank/DDBJ databases">
        <authorList>
            <person name="Varghese N."/>
            <person name="Submissions S."/>
        </authorList>
    </citation>
    <scope>NUCLEOTIDE SEQUENCE [LARGE SCALE GENOMIC DNA]</scope>
    <source>
        <strain evidence="2">DS-12</strain>
    </source>
</reference>
<dbReference type="AlphaFoldDB" id="A0A1I5CU32"/>
<gene>
    <name evidence="1" type="ORF">SAMN05421741_11351</name>
</gene>
<sequence>MKIIISVAVLFAAAFFGGKYALKNTGVVWNIMWKKYQSELRKEESYLLVKSEFNSNTAIFDGTFNNWNDANINTHRVIYLSQTENGKISNEDLNKRLSGTEKIKIEGNLKTDDGKAGISKAVVYYGKHNYEVVFTDLPFYNSPTDALYETGGILTVDLTVTGNKILKQNLLSTGKIIIGKEAVLEVQDGTTLVTAHTEVNGTLKGFVTGYVFMKDNSVFNGSLLLGRMSVSGNSTMIGMFIGEQLKVDDNSELLMKEFGGLFTSADLGKNVTLKFHDGEPLFLGVNANEWTVDEGESTSTGPNLAGENTTGNSWYISYTKTPTDMLGRKWAGSLNGKGALRAGIDGLGYVKNEPDLKLELVGGTEHNFALMIMNKYPIVNVKGNVEAYVNEGIACPPNDAQVIKLSKLIKRDAKIKTFDVDFSLSAPNYEFLSSEKIAVHKVMMPLLKKAAKEVSDFSWKSAKTEAGYVFYGYTGDQTNHWTGPTGGEECIVYVNKK</sequence>
<dbReference type="RefSeq" id="WP_143095624.1">
    <property type="nucleotide sequence ID" value="NZ_FOVI01000013.1"/>
</dbReference>
<evidence type="ECO:0000313" key="2">
    <source>
        <dbReference type="Proteomes" id="UP000199036"/>
    </source>
</evidence>
<accession>A0A1I5CU32</accession>
<dbReference type="Proteomes" id="UP000199036">
    <property type="component" value="Unassembled WGS sequence"/>
</dbReference>
<dbReference type="EMBL" id="FOVI01000013">
    <property type="protein sequence ID" value="SFN90151.1"/>
    <property type="molecule type" value="Genomic_DNA"/>
</dbReference>
<name>A0A1I5CU32_9FLAO</name>
<keyword evidence="2" id="KW-1185">Reference proteome</keyword>
<proteinExistence type="predicted"/>
<evidence type="ECO:0000313" key="1">
    <source>
        <dbReference type="EMBL" id="SFN90151.1"/>
    </source>
</evidence>